<dbReference type="Proteomes" id="UP000326396">
    <property type="component" value="Linkage Group LG2"/>
</dbReference>
<protein>
    <submittedName>
        <fullName evidence="2">Uncharacterized protein</fullName>
    </submittedName>
</protein>
<organism evidence="2 3">
    <name type="scientific">Mikania micrantha</name>
    <name type="common">bitter vine</name>
    <dbReference type="NCBI Taxonomy" id="192012"/>
    <lineage>
        <taxon>Eukaryota</taxon>
        <taxon>Viridiplantae</taxon>
        <taxon>Streptophyta</taxon>
        <taxon>Embryophyta</taxon>
        <taxon>Tracheophyta</taxon>
        <taxon>Spermatophyta</taxon>
        <taxon>Magnoliopsida</taxon>
        <taxon>eudicotyledons</taxon>
        <taxon>Gunneridae</taxon>
        <taxon>Pentapetalae</taxon>
        <taxon>asterids</taxon>
        <taxon>campanulids</taxon>
        <taxon>Asterales</taxon>
        <taxon>Asteraceae</taxon>
        <taxon>Asteroideae</taxon>
        <taxon>Heliantheae alliance</taxon>
        <taxon>Eupatorieae</taxon>
        <taxon>Mikania</taxon>
    </lineage>
</organism>
<feature type="region of interest" description="Disordered" evidence="1">
    <location>
        <begin position="1"/>
        <end position="21"/>
    </location>
</feature>
<name>A0A5N6NDF7_9ASTR</name>
<proteinExistence type="predicted"/>
<evidence type="ECO:0000256" key="1">
    <source>
        <dbReference type="SAM" id="MobiDB-lite"/>
    </source>
</evidence>
<reference evidence="2 3" key="1">
    <citation type="submission" date="2019-05" db="EMBL/GenBank/DDBJ databases">
        <title>Mikania micrantha, genome provides insights into the molecular mechanism of rapid growth.</title>
        <authorList>
            <person name="Liu B."/>
        </authorList>
    </citation>
    <scope>NUCLEOTIDE SEQUENCE [LARGE SCALE GENOMIC DNA]</scope>
    <source>
        <strain evidence="2">NLD-2019</strain>
        <tissue evidence="2">Leaf</tissue>
    </source>
</reference>
<dbReference type="EMBL" id="SZYD01000012">
    <property type="protein sequence ID" value="KAD4585804.1"/>
    <property type="molecule type" value="Genomic_DNA"/>
</dbReference>
<accession>A0A5N6NDF7</accession>
<keyword evidence="3" id="KW-1185">Reference proteome</keyword>
<sequence>MASKTSNECDMVSDTPGVSPDIDHQIQALRVGQTDERRSFLIRAHRLSGDLRVRLKVFCGLIRSPTFVIQDTCESCAIVPRTIGVFGLLCHVSH</sequence>
<comment type="caution">
    <text evidence="2">The sequence shown here is derived from an EMBL/GenBank/DDBJ whole genome shotgun (WGS) entry which is preliminary data.</text>
</comment>
<evidence type="ECO:0000313" key="3">
    <source>
        <dbReference type="Proteomes" id="UP000326396"/>
    </source>
</evidence>
<evidence type="ECO:0000313" key="2">
    <source>
        <dbReference type="EMBL" id="KAD4585804.1"/>
    </source>
</evidence>
<dbReference type="AlphaFoldDB" id="A0A5N6NDF7"/>
<gene>
    <name evidence="2" type="ORF">E3N88_23405</name>
</gene>